<gene>
    <name evidence="1" type="ORF">MM415B02671_0008</name>
</gene>
<organism evidence="1">
    <name type="scientific">viral metagenome</name>
    <dbReference type="NCBI Taxonomy" id="1070528"/>
    <lineage>
        <taxon>unclassified sequences</taxon>
        <taxon>metagenomes</taxon>
        <taxon>organismal metagenomes</taxon>
    </lineage>
</organism>
<name>A0A6M3L3H8_9ZZZZ</name>
<evidence type="ECO:0000313" key="1">
    <source>
        <dbReference type="EMBL" id="QJA88849.1"/>
    </source>
</evidence>
<accession>A0A6M3L3H8</accession>
<dbReference type="AlphaFoldDB" id="A0A6M3L3H8"/>
<dbReference type="EMBL" id="MT142807">
    <property type="protein sequence ID" value="QJA88849.1"/>
    <property type="molecule type" value="Genomic_DNA"/>
</dbReference>
<protein>
    <submittedName>
        <fullName evidence="1">Uncharacterized protein</fullName>
    </submittedName>
</protein>
<reference evidence="1" key="1">
    <citation type="submission" date="2020-03" db="EMBL/GenBank/DDBJ databases">
        <title>The deep terrestrial virosphere.</title>
        <authorList>
            <person name="Holmfeldt K."/>
            <person name="Nilsson E."/>
            <person name="Simone D."/>
            <person name="Lopez-Fernandez M."/>
            <person name="Wu X."/>
            <person name="de Brujin I."/>
            <person name="Lundin D."/>
            <person name="Andersson A."/>
            <person name="Bertilsson S."/>
            <person name="Dopson M."/>
        </authorList>
    </citation>
    <scope>NUCLEOTIDE SEQUENCE</scope>
    <source>
        <strain evidence="1">MM415B02671</strain>
    </source>
</reference>
<sequence length="148" mass="15737">MNLSKNVKIDQILGYFAAGTTKRTSAILDMKGYEGVLFVAGLGTIIENGTIDVYPEQNTSDSTVGMAEQAGTAAYTVTAAAAALTYSCIIVDIYKPLERYIQCNITPAVSNAVILGIVAIRYKGKMGPEAMTTPYPLKATMLVSPSEE</sequence>
<proteinExistence type="predicted"/>